<dbReference type="EMBL" id="CADEBD010000312">
    <property type="protein sequence ID" value="CAB3242322.1"/>
    <property type="molecule type" value="Genomic_DNA"/>
</dbReference>
<protein>
    <submittedName>
        <fullName evidence="2">Uncharacterized protein</fullName>
    </submittedName>
</protein>
<evidence type="ECO:0000313" key="1">
    <source>
        <dbReference type="EMBL" id="CAB3224644.1"/>
    </source>
</evidence>
<dbReference type="Proteomes" id="UP000494106">
    <property type="component" value="Unassembled WGS sequence"/>
</dbReference>
<sequence length="92" mass="10167">MSSVQFNFPPESYSALYKTDGTANVNVVGKCNLPDSSEVAVSPSNTTLSPPSSLFGCFHCAFQNGIKFTRREKHKKENHTNNIKVFFSHVPT</sequence>
<dbReference type="OrthoDB" id="7471328at2759"/>
<name>A0A8S1A735_ARCPL</name>
<evidence type="ECO:0000313" key="4">
    <source>
        <dbReference type="Proteomes" id="UP000494256"/>
    </source>
</evidence>
<evidence type="ECO:0000313" key="3">
    <source>
        <dbReference type="Proteomes" id="UP000494106"/>
    </source>
</evidence>
<accession>A0A8S1A735</accession>
<comment type="caution">
    <text evidence="2">The sequence shown here is derived from an EMBL/GenBank/DDBJ whole genome shotgun (WGS) entry which is preliminary data.</text>
</comment>
<dbReference type="Proteomes" id="UP000494256">
    <property type="component" value="Unassembled WGS sequence"/>
</dbReference>
<gene>
    <name evidence="1" type="ORF">APLA_LOCUS2121</name>
    <name evidence="2" type="ORF">APLA_LOCUS9923</name>
</gene>
<reference evidence="3 4" key="1">
    <citation type="submission" date="2020-04" db="EMBL/GenBank/DDBJ databases">
        <authorList>
            <person name="Wallbank WR R."/>
            <person name="Pardo Diaz C."/>
            <person name="Kozak K."/>
            <person name="Martin S."/>
            <person name="Jiggins C."/>
            <person name="Moest M."/>
            <person name="Warren A I."/>
            <person name="Byers J.R.P. K."/>
            <person name="Montejo-Kovacevich G."/>
            <person name="Yen C E."/>
        </authorList>
    </citation>
    <scope>NUCLEOTIDE SEQUENCE [LARGE SCALE GENOMIC DNA]</scope>
</reference>
<keyword evidence="3" id="KW-1185">Reference proteome</keyword>
<dbReference type="AlphaFoldDB" id="A0A8S1A735"/>
<proteinExistence type="predicted"/>
<evidence type="ECO:0000313" key="2">
    <source>
        <dbReference type="EMBL" id="CAB3242322.1"/>
    </source>
</evidence>
<dbReference type="EMBL" id="CADEBC010000159">
    <property type="protein sequence ID" value="CAB3224644.1"/>
    <property type="molecule type" value="Genomic_DNA"/>
</dbReference>
<organism evidence="2 4">
    <name type="scientific">Arctia plantaginis</name>
    <name type="common">Wood tiger moth</name>
    <name type="synonym">Phalaena plantaginis</name>
    <dbReference type="NCBI Taxonomy" id="874455"/>
    <lineage>
        <taxon>Eukaryota</taxon>
        <taxon>Metazoa</taxon>
        <taxon>Ecdysozoa</taxon>
        <taxon>Arthropoda</taxon>
        <taxon>Hexapoda</taxon>
        <taxon>Insecta</taxon>
        <taxon>Pterygota</taxon>
        <taxon>Neoptera</taxon>
        <taxon>Endopterygota</taxon>
        <taxon>Lepidoptera</taxon>
        <taxon>Glossata</taxon>
        <taxon>Ditrysia</taxon>
        <taxon>Noctuoidea</taxon>
        <taxon>Erebidae</taxon>
        <taxon>Arctiinae</taxon>
        <taxon>Arctia</taxon>
    </lineage>
</organism>